<sequence>MDMLTISNVSKDYGNFKALEGMNLQFENGIYGLLAPNGAGKTTLIKMLVTLIKPTSGEILYNGKPIEALGESYRELIGYLPQHFGYYKHYTPQKYLRYLAALKGLEKDKVDQRIDEVLEMVALGEVKKKKMRKFSGGMIQRVGIAQALLGDPKILILDEPTAGLDPKERARFRHLLSDLARERIILISTHIVSDIESIANEIIMIRDQTLLYKGDSAAICRSLQGKIYEVAMPFEDFADFRKQYLTLEEKQEQGHMLVRFYAPEQQEAEWTPAVPQLEDVFLIEYANESSVR</sequence>
<dbReference type="GO" id="GO:0016887">
    <property type="term" value="F:ATP hydrolysis activity"/>
    <property type="evidence" value="ECO:0007669"/>
    <property type="project" value="InterPro"/>
</dbReference>
<comment type="caution">
    <text evidence="6">The sequence shown here is derived from an EMBL/GenBank/DDBJ whole genome shotgun (WGS) entry which is preliminary data.</text>
</comment>
<organism evidence="6 7">
    <name type="scientific">Planococcus koreensis</name>
    <dbReference type="NCBI Taxonomy" id="112331"/>
    <lineage>
        <taxon>Bacteria</taxon>
        <taxon>Bacillati</taxon>
        <taxon>Bacillota</taxon>
        <taxon>Bacilli</taxon>
        <taxon>Bacillales</taxon>
        <taxon>Caryophanaceae</taxon>
        <taxon>Planococcus</taxon>
    </lineage>
</organism>
<feature type="domain" description="ABC transporter" evidence="5">
    <location>
        <begin position="4"/>
        <end position="232"/>
    </location>
</feature>
<dbReference type="InterPro" id="IPR017871">
    <property type="entry name" value="ABC_transporter-like_CS"/>
</dbReference>
<dbReference type="GO" id="GO:0005524">
    <property type="term" value="F:ATP binding"/>
    <property type="evidence" value="ECO:0007669"/>
    <property type="project" value="UniProtKB-KW"/>
</dbReference>
<evidence type="ECO:0000313" key="7">
    <source>
        <dbReference type="Proteomes" id="UP000525923"/>
    </source>
</evidence>
<dbReference type="PROSITE" id="PS50893">
    <property type="entry name" value="ABC_TRANSPORTER_2"/>
    <property type="match status" value="1"/>
</dbReference>
<dbReference type="SUPFAM" id="SSF52540">
    <property type="entry name" value="P-loop containing nucleoside triphosphate hydrolases"/>
    <property type="match status" value="1"/>
</dbReference>
<dbReference type="InterPro" id="IPR003593">
    <property type="entry name" value="AAA+_ATPase"/>
</dbReference>
<keyword evidence="7" id="KW-1185">Reference proteome</keyword>
<evidence type="ECO:0000256" key="1">
    <source>
        <dbReference type="ARBA" id="ARBA00005417"/>
    </source>
</evidence>
<dbReference type="SMART" id="SM00382">
    <property type="entry name" value="AAA"/>
    <property type="match status" value="1"/>
</dbReference>
<name>A0A7W8CTW5_9BACL</name>
<keyword evidence="2" id="KW-0813">Transport</keyword>
<protein>
    <submittedName>
        <fullName evidence="6">ABC-type multidrug transport system ATPase subunit</fullName>
    </submittedName>
</protein>
<evidence type="ECO:0000256" key="2">
    <source>
        <dbReference type="ARBA" id="ARBA00022448"/>
    </source>
</evidence>
<dbReference type="InterPro" id="IPR027417">
    <property type="entry name" value="P-loop_NTPase"/>
</dbReference>
<accession>A0A7W8CTW5</accession>
<dbReference type="Proteomes" id="UP000525923">
    <property type="component" value="Unassembled WGS sequence"/>
</dbReference>
<dbReference type="Gene3D" id="3.40.50.300">
    <property type="entry name" value="P-loop containing nucleotide triphosphate hydrolases"/>
    <property type="match status" value="1"/>
</dbReference>
<dbReference type="Pfam" id="PF00005">
    <property type="entry name" value="ABC_tran"/>
    <property type="match status" value="1"/>
</dbReference>
<dbReference type="RefSeq" id="WP_241666196.1">
    <property type="nucleotide sequence ID" value="NZ_JACHHE010000010.1"/>
</dbReference>
<evidence type="ECO:0000313" key="6">
    <source>
        <dbReference type="EMBL" id="MBB5181572.1"/>
    </source>
</evidence>
<evidence type="ECO:0000259" key="5">
    <source>
        <dbReference type="PROSITE" id="PS50893"/>
    </source>
</evidence>
<dbReference type="PROSITE" id="PS00211">
    <property type="entry name" value="ABC_TRANSPORTER_1"/>
    <property type="match status" value="1"/>
</dbReference>
<evidence type="ECO:0000256" key="3">
    <source>
        <dbReference type="ARBA" id="ARBA00022741"/>
    </source>
</evidence>
<dbReference type="EMBL" id="JACHHE010000010">
    <property type="protein sequence ID" value="MBB5181572.1"/>
    <property type="molecule type" value="Genomic_DNA"/>
</dbReference>
<gene>
    <name evidence="6" type="ORF">HNQ44_003037</name>
</gene>
<proteinExistence type="inferred from homology"/>
<keyword evidence="3" id="KW-0547">Nucleotide-binding</keyword>
<dbReference type="PANTHER" id="PTHR43335">
    <property type="entry name" value="ABC TRANSPORTER, ATP-BINDING PROTEIN"/>
    <property type="match status" value="1"/>
</dbReference>
<dbReference type="CDD" id="cd03264">
    <property type="entry name" value="ABC_drug_resistance_like"/>
    <property type="match status" value="1"/>
</dbReference>
<dbReference type="AlphaFoldDB" id="A0A7W8CTW5"/>
<comment type="similarity">
    <text evidence="1">Belongs to the ABC transporter superfamily.</text>
</comment>
<dbReference type="PANTHER" id="PTHR43335:SF2">
    <property type="entry name" value="ABC TRANSPORTER, ATP-BINDING PROTEIN"/>
    <property type="match status" value="1"/>
</dbReference>
<reference evidence="6 7" key="1">
    <citation type="submission" date="2020-08" db="EMBL/GenBank/DDBJ databases">
        <title>Genomic Encyclopedia of Type Strains, Phase IV (KMG-IV): sequencing the most valuable type-strain genomes for metagenomic binning, comparative biology and taxonomic classification.</title>
        <authorList>
            <person name="Goeker M."/>
        </authorList>
    </citation>
    <scope>NUCLEOTIDE SEQUENCE [LARGE SCALE GENOMIC DNA]</scope>
    <source>
        <strain evidence="6 7">DSM 15895</strain>
    </source>
</reference>
<dbReference type="InterPro" id="IPR003439">
    <property type="entry name" value="ABC_transporter-like_ATP-bd"/>
</dbReference>
<evidence type="ECO:0000256" key="4">
    <source>
        <dbReference type="ARBA" id="ARBA00022840"/>
    </source>
</evidence>
<keyword evidence="4" id="KW-0067">ATP-binding</keyword>